<keyword evidence="1" id="KW-0472">Membrane</keyword>
<organism evidence="2 3">
    <name type="scientific">Arthrospiribacter ruber</name>
    <dbReference type="NCBI Taxonomy" id="2487934"/>
    <lineage>
        <taxon>Bacteria</taxon>
        <taxon>Pseudomonadati</taxon>
        <taxon>Bacteroidota</taxon>
        <taxon>Cytophagia</taxon>
        <taxon>Cytophagales</taxon>
        <taxon>Cyclobacteriaceae</taxon>
        <taxon>Arthrospiribacter</taxon>
    </lineage>
</organism>
<keyword evidence="1" id="KW-0812">Transmembrane</keyword>
<keyword evidence="3" id="KW-1185">Reference proteome</keyword>
<dbReference type="Proteomes" id="UP000727490">
    <property type="component" value="Unassembled WGS sequence"/>
</dbReference>
<feature type="transmembrane region" description="Helical" evidence="1">
    <location>
        <begin position="20"/>
        <end position="39"/>
    </location>
</feature>
<keyword evidence="1" id="KW-1133">Transmembrane helix</keyword>
<evidence type="ECO:0000256" key="1">
    <source>
        <dbReference type="SAM" id="Phobius"/>
    </source>
</evidence>
<dbReference type="InterPro" id="IPR023991">
    <property type="entry name" value="Bacteriocin_IIb_lactobn/cerein"/>
</dbReference>
<dbReference type="NCBIfam" id="TIGR03949">
    <property type="entry name" value="bact_IIb_cerein"/>
    <property type="match status" value="1"/>
</dbReference>
<comment type="caution">
    <text evidence="2">The sequence shown here is derived from an EMBL/GenBank/DDBJ whole genome shotgun (WGS) entry which is preliminary data.</text>
</comment>
<reference evidence="2 3" key="1">
    <citation type="journal article" date="2020" name="Syst. Appl. Microbiol.">
        <title>Arthrospiribacter ruber gen. nov., sp. nov., a novel bacterium isolated from Arthrospira cultures.</title>
        <authorList>
            <person name="Waleron M."/>
            <person name="Misztak A."/>
            <person name="Waleron M.M."/>
            <person name="Furmaniak M."/>
            <person name="Mrozik A."/>
            <person name="Waleron K."/>
        </authorList>
    </citation>
    <scope>NUCLEOTIDE SEQUENCE [LARGE SCALE GENOMIC DNA]</scope>
    <source>
        <strain evidence="2 3">DPMB0001</strain>
    </source>
</reference>
<sequence>MEKFEELSFEEMVEVEGGLGFWATVGAGILVASAVAIISDWDNFKAGLKGEPEIKCTCN</sequence>
<evidence type="ECO:0000313" key="3">
    <source>
        <dbReference type="Proteomes" id="UP000727490"/>
    </source>
</evidence>
<proteinExistence type="predicted"/>
<gene>
    <name evidence="2" type="ORF">EGN73_00305</name>
</gene>
<dbReference type="RefSeq" id="WP_219286047.1">
    <property type="nucleotide sequence ID" value="NZ_RPHB01000001.1"/>
</dbReference>
<protein>
    <submittedName>
        <fullName evidence="2">Class IIb bacteriocin, lactobin A/cerein 7B family</fullName>
    </submittedName>
</protein>
<dbReference type="AlphaFoldDB" id="A0A951M5Y6"/>
<accession>A0A951M5Y6</accession>
<dbReference type="EMBL" id="RPHB01000001">
    <property type="protein sequence ID" value="MBW3466256.1"/>
    <property type="molecule type" value="Genomic_DNA"/>
</dbReference>
<name>A0A951M5Y6_9BACT</name>
<evidence type="ECO:0000313" key="2">
    <source>
        <dbReference type="EMBL" id="MBW3466256.1"/>
    </source>
</evidence>